<feature type="binding site" evidence="3">
    <location>
        <position position="347"/>
    </location>
    <ligand>
        <name>CTP</name>
        <dbReference type="ChEBI" id="CHEBI:37563"/>
    </ligand>
</feature>
<reference evidence="7 8" key="1">
    <citation type="submission" date="2017-03" db="EMBL/GenBank/DDBJ databases">
        <authorList>
            <person name="Afonso C.L."/>
            <person name="Miller P.J."/>
            <person name="Scott M.A."/>
            <person name="Spackman E."/>
            <person name="Goraichik I."/>
            <person name="Dimitrov K.M."/>
            <person name="Suarez D.L."/>
            <person name="Swayne D.E."/>
        </authorList>
    </citation>
    <scope>NUCLEOTIDE SEQUENCE [LARGE SCALE GENOMIC DNA]</scope>
    <source>
        <strain evidence="7">Genome sequencing of Nitrospira japonica strain NJ11</strain>
    </source>
</reference>
<keyword evidence="3" id="KW-0460">Magnesium</keyword>
<sequence>MVAGQIGPTLAGKHVILGVTGSIASYKAVNLLRALVREGAQVDVAMTRAAAKFVTPLTFEVLSGRPVAADLFEAHQEMKHLTLPERADVIVVAPATANFLAKAAVGLADDVLTTMLLAAACPVIIAPAMDGGMWTHPTVVEHVHTLRRRGVTVLDPEEGPLASGRLGQGRLAEESAILDAIQAVLLPRRDWSGHRVLVSAGPTQEPIDPVRYLSNRSSGKMGYALAEAAQARGASVVLVTGPTALPHPAGVEVVSVETAEEMSKALTMRLSWSTVVIMSAAVADFRPKHRAVNKLKKRDLTNPVLDLEPTGDILADLSARRTGQLLVGFAAETGDLLRHARQKLNAKGVDLIVANDVTTPGAGFGSDHNAATLIDRDGAISELGLRSKRRLADDILDAALRLARTAVRRPMTGEE</sequence>
<evidence type="ECO:0000256" key="4">
    <source>
        <dbReference type="RuleBase" id="RU364078"/>
    </source>
</evidence>
<feature type="binding site" evidence="3">
    <location>
        <position position="284"/>
    </location>
    <ligand>
        <name>CTP</name>
        <dbReference type="ChEBI" id="CHEBI:37563"/>
    </ligand>
</feature>
<comment type="cofactor">
    <cofactor evidence="3">
        <name>Mg(2+)</name>
        <dbReference type="ChEBI" id="CHEBI:18420"/>
    </cofactor>
</comment>
<feature type="region of interest" description="Phosphopantothenate--cysteine ligase" evidence="3">
    <location>
        <begin position="196"/>
        <end position="415"/>
    </location>
</feature>
<dbReference type="GO" id="GO:0015941">
    <property type="term" value="P:pantothenate catabolic process"/>
    <property type="evidence" value="ECO:0007669"/>
    <property type="project" value="InterPro"/>
</dbReference>
<dbReference type="EC" id="4.1.1.36" evidence="3"/>
<dbReference type="SUPFAM" id="SSF52507">
    <property type="entry name" value="Homo-oligomeric flavin-containing Cys decarboxylases, HFCD"/>
    <property type="match status" value="1"/>
</dbReference>
<keyword evidence="2 3" id="KW-0456">Lyase</keyword>
<keyword evidence="1 3" id="KW-0210">Decarboxylase</keyword>
<comment type="function">
    <text evidence="3">Catalyzes two sequential steps in the biosynthesis of coenzyme A. In the first step cysteine is conjugated to 4'-phosphopantothenate to form 4-phosphopantothenoylcysteine. In the second step the latter compound is decarboxylated to form 4'-phosphopantotheine.</text>
</comment>
<dbReference type="KEGG" id="nja:NSJP_3418"/>
<evidence type="ECO:0000256" key="2">
    <source>
        <dbReference type="ARBA" id="ARBA00023239"/>
    </source>
</evidence>
<feature type="domain" description="Flavoprotein" evidence="5">
    <location>
        <begin position="13"/>
        <end position="181"/>
    </location>
</feature>
<evidence type="ECO:0000259" key="6">
    <source>
        <dbReference type="Pfam" id="PF04127"/>
    </source>
</evidence>
<keyword evidence="3 4" id="KW-0288">FMN</keyword>
<keyword evidence="3 4" id="KW-0436">Ligase</keyword>
<organism evidence="7 8">
    <name type="scientific">Nitrospira japonica</name>
    <dbReference type="NCBI Taxonomy" id="1325564"/>
    <lineage>
        <taxon>Bacteria</taxon>
        <taxon>Pseudomonadati</taxon>
        <taxon>Nitrospirota</taxon>
        <taxon>Nitrospiria</taxon>
        <taxon>Nitrospirales</taxon>
        <taxon>Nitrospiraceae</taxon>
        <taxon>Nitrospira</taxon>
    </lineage>
</organism>
<dbReference type="Pfam" id="PF02441">
    <property type="entry name" value="Flavoprotein"/>
    <property type="match status" value="1"/>
</dbReference>
<accession>A0A1W1I9C2</accession>
<dbReference type="EMBL" id="LT828648">
    <property type="protein sequence ID" value="SLM49585.1"/>
    <property type="molecule type" value="Genomic_DNA"/>
</dbReference>
<dbReference type="NCBIfam" id="TIGR00521">
    <property type="entry name" value="coaBC_dfp"/>
    <property type="match status" value="1"/>
</dbReference>
<evidence type="ECO:0000313" key="7">
    <source>
        <dbReference type="EMBL" id="SLM49585.1"/>
    </source>
</evidence>
<comment type="pathway">
    <text evidence="3 4">Cofactor biosynthesis; coenzyme A biosynthesis; CoA from (R)-pantothenate: step 2/5.</text>
</comment>
<keyword evidence="3" id="KW-0511">Multifunctional enzyme</keyword>
<proteinExistence type="inferred from homology"/>
<feature type="region of interest" description="Phosphopantothenoylcysteine decarboxylase" evidence="3">
    <location>
        <begin position="1"/>
        <end position="195"/>
    </location>
</feature>
<dbReference type="Proteomes" id="UP000192042">
    <property type="component" value="Chromosome I"/>
</dbReference>
<keyword evidence="8" id="KW-1185">Reference proteome</keyword>
<feature type="binding site" evidence="3">
    <location>
        <position position="329"/>
    </location>
    <ligand>
        <name>CTP</name>
        <dbReference type="ChEBI" id="CHEBI:37563"/>
    </ligand>
</feature>
<protein>
    <recommendedName>
        <fullName evidence="3">Coenzyme A biosynthesis bifunctional protein CoaBC</fullName>
    </recommendedName>
    <alternativeName>
        <fullName evidence="3">DNA/pantothenate metabolism flavoprotein</fullName>
    </alternativeName>
    <alternativeName>
        <fullName evidence="3">Phosphopantothenoylcysteine synthetase/decarboxylase</fullName>
        <shortName evidence="3">PPCS-PPCDC</shortName>
    </alternativeName>
    <domain>
        <recommendedName>
            <fullName evidence="3">Phosphopantothenoylcysteine decarboxylase</fullName>
            <shortName evidence="3">PPC decarboxylase</shortName>
            <shortName evidence="3">PPC-DC</shortName>
            <ecNumber evidence="3">4.1.1.36</ecNumber>
        </recommendedName>
        <alternativeName>
            <fullName evidence="3">CoaC</fullName>
        </alternativeName>
    </domain>
    <domain>
        <recommendedName>
            <fullName evidence="3">Phosphopantothenate--cysteine ligase</fullName>
            <ecNumber evidence="3">6.3.2.5</ecNumber>
        </recommendedName>
        <alternativeName>
            <fullName evidence="3">CoaB</fullName>
        </alternativeName>
        <alternativeName>
            <fullName evidence="3">Phosphopantothenoylcysteine synthetase</fullName>
            <shortName evidence="3">PPC synthetase</shortName>
            <shortName evidence="3">PPC-S</shortName>
        </alternativeName>
    </domain>
</protein>
<comment type="similarity">
    <text evidence="3 4">In the C-terminal section; belongs to the PPC synthetase family.</text>
</comment>
<evidence type="ECO:0000259" key="5">
    <source>
        <dbReference type="Pfam" id="PF02441"/>
    </source>
</evidence>
<comment type="caution">
    <text evidence="3">Lacks conserved residue(s) required for the propagation of feature annotation.</text>
</comment>
<dbReference type="UniPathway" id="UPA00241">
    <property type="reaction ID" value="UER00353"/>
</dbReference>
<evidence type="ECO:0000256" key="1">
    <source>
        <dbReference type="ARBA" id="ARBA00022793"/>
    </source>
</evidence>
<feature type="domain" description="DNA/pantothenate metabolism flavoprotein C-terminal" evidence="6">
    <location>
        <begin position="192"/>
        <end position="399"/>
    </location>
</feature>
<dbReference type="Gene3D" id="3.40.50.10300">
    <property type="entry name" value="CoaB-like"/>
    <property type="match status" value="1"/>
</dbReference>
<gene>
    <name evidence="7" type="primary">dfp</name>
    <name evidence="3" type="synonym">coaBC</name>
    <name evidence="7" type="ORF">NSJP_3418</name>
</gene>
<dbReference type="PANTHER" id="PTHR14359:SF6">
    <property type="entry name" value="PHOSPHOPANTOTHENOYLCYSTEINE DECARBOXYLASE"/>
    <property type="match status" value="1"/>
</dbReference>
<dbReference type="InterPro" id="IPR035929">
    <property type="entry name" value="CoaB-like_sf"/>
</dbReference>
<dbReference type="GO" id="GO:0010181">
    <property type="term" value="F:FMN binding"/>
    <property type="evidence" value="ECO:0007669"/>
    <property type="project" value="UniProtKB-UniRule"/>
</dbReference>
<feature type="binding site" evidence="3">
    <location>
        <position position="294"/>
    </location>
    <ligand>
        <name>CTP</name>
        <dbReference type="ChEBI" id="CHEBI:37563"/>
    </ligand>
</feature>
<comment type="catalytic activity">
    <reaction evidence="3 4">
        <text>(R)-4'-phosphopantothenate + L-cysteine + CTP = N-[(R)-4-phosphopantothenoyl]-L-cysteine + CMP + diphosphate + H(+)</text>
        <dbReference type="Rhea" id="RHEA:19397"/>
        <dbReference type="ChEBI" id="CHEBI:10986"/>
        <dbReference type="ChEBI" id="CHEBI:15378"/>
        <dbReference type="ChEBI" id="CHEBI:33019"/>
        <dbReference type="ChEBI" id="CHEBI:35235"/>
        <dbReference type="ChEBI" id="CHEBI:37563"/>
        <dbReference type="ChEBI" id="CHEBI:59458"/>
        <dbReference type="ChEBI" id="CHEBI:60377"/>
        <dbReference type="EC" id="6.3.2.5"/>
    </reaction>
</comment>
<dbReference type="Pfam" id="PF04127">
    <property type="entry name" value="DFP"/>
    <property type="match status" value="1"/>
</dbReference>
<comment type="cofactor">
    <cofactor evidence="3">
        <name>FMN</name>
        <dbReference type="ChEBI" id="CHEBI:58210"/>
    </cofactor>
    <text evidence="3">Binds 1 FMN per subunit.</text>
</comment>
<dbReference type="SUPFAM" id="SSF102645">
    <property type="entry name" value="CoaB-like"/>
    <property type="match status" value="1"/>
</dbReference>
<dbReference type="GO" id="GO:0071513">
    <property type="term" value="C:phosphopantothenoylcysteine decarboxylase complex"/>
    <property type="evidence" value="ECO:0007669"/>
    <property type="project" value="TreeGrafter"/>
</dbReference>
<dbReference type="GO" id="GO:0004632">
    <property type="term" value="F:phosphopantothenate--cysteine ligase activity"/>
    <property type="evidence" value="ECO:0007669"/>
    <property type="project" value="UniProtKB-UniRule"/>
</dbReference>
<dbReference type="EC" id="6.3.2.5" evidence="3"/>
<dbReference type="InterPro" id="IPR005252">
    <property type="entry name" value="CoaBC"/>
</dbReference>
<evidence type="ECO:0000256" key="3">
    <source>
        <dbReference type="HAMAP-Rule" id="MF_02225"/>
    </source>
</evidence>
<dbReference type="GO" id="GO:0004633">
    <property type="term" value="F:phosphopantothenoylcysteine decarboxylase activity"/>
    <property type="evidence" value="ECO:0007669"/>
    <property type="project" value="UniProtKB-UniRule"/>
</dbReference>
<dbReference type="STRING" id="1325564.NSJP_3418"/>
<comment type="similarity">
    <text evidence="3 4">In the N-terminal section; belongs to the HFCD (homo-oligomeric flavin containing Cys decarboxylase) superfamily.</text>
</comment>
<dbReference type="GO" id="GO:0015937">
    <property type="term" value="P:coenzyme A biosynthetic process"/>
    <property type="evidence" value="ECO:0007669"/>
    <property type="project" value="UniProtKB-UniRule"/>
</dbReference>
<dbReference type="InterPro" id="IPR003382">
    <property type="entry name" value="Flavoprotein"/>
</dbReference>
<dbReference type="GO" id="GO:0046872">
    <property type="term" value="F:metal ion binding"/>
    <property type="evidence" value="ECO:0007669"/>
    <property type="project" value="UniProtKB-KW"/>
</dbReference>
<keyword evidence="3" id="KW-0479">Metal-binding</keyword>
<keyword evidence="3 4" id="KW-0285">Flavoprotein</keyword>
<feature type="binding site" evidence="3">
    <location>
        <position position="343"/>
    </location>
    <ligand>
        <name>CTP</name>
        <dbReference type="ChEBI" id="CHEBI:37563"/>
    </ligand>
</feature>
<dbReference type="AlphaFoldDB" id="A0A1W1I9C2"/>
<dbReference type="OrthoDB" id="9802554at2"/>
<comment type="pathway">
    <text evidence="3 4">Cofactor biosynthesis; coenzyme A biosynthesis; CoA from (R)-pantothenate: step 3/5.</text>
</comment>
<evidence type="ECO:0000313" key="8">
    <source>
        <dbReference type="Proteomes" id="UP000192042"/>
    </source>
</evidence>
<dbReference type="PANTHER" id="PTHR14359">
    <property type="entry name" value="HOMO-OLIGOMERIC FLAVIN CONTAINING CYS DECARBOXYLASE FAMILY"/>
    <property type="match status" value="1"/>
</dbReference>
<dbReference type="RefSeq" id="WP_080887782.1">
    <property type="nucleotide sequence ID" value="NZ_LT828648.1"/>
</dbReference>
<dbReference type="InterPro" id="IPR007085">
    <property type="entry name" value="DNA/pantothenate-metab_flavo_C"/>
</dbReference>
<name>A0A1W1I9C2_9BACT</name>
<dbReference type="Gene3D" id="3.40.50.1950">
    <property type="entry name" value="Flavin prenyltransferase-like"/>
    <property type="match status" value="1"/>
</dbReference>
<dbReference type="HAMAP" id="MF_02225">
    <property type="entry name" value="CoaBC"/>
    <property type="match status" value="1"/>
</dbReference>
<comment type="catalytic activity">
    <reaction evidence="3 4">
        <text>N-[(R)-4-phosphopantothenoyl]-L-cysteine + H(+) = (R)-4'-phosphopantetheine + CO2</text>
        <dbReference type="Rhea" id="RHEA:16793"/>
        <dbReference type="ChEBI" id="CHEBI:15378"/>
        <dbReference type="ChEBI" id="CHEBI:16526"/>
        <dbReference type="ChEBI" id="CHEBI:59458"/>
        <dbReference type="ChEBI" id="CHEBI:61723"/>
        <dbReference type="EC" id="4.1.1.36"/>
    </reaction>
</comment>
<comment type="function">
    <text evidence="4">Catalyzes two steps in the biosynthesis of coenzyme A. In the first step cysteine is conjugated to 4'-phosphopantothenate to form 4-phosphopantothenoylcysteine, in the latter compound is decarboxylated to form 4'-phosphopantotheine.</text>
</comment>
<dbReference type="InterPro" id="IPR036551">
    <property type="entry name" value="Flavin_trans-like"/>
</dbReference>